<dbReference type="GO" id="GO:0003677">
    <property type="term" value="F:DNA binding"/>
    <property type="evidence" value="ECO:0007669"/>
    <property type="project" value="UniProtKB-KW"/>
</dbReference>
<gene>
    <name evidence="6" type="ORF">AT15_06295</name>
</gene>
<dbReference type="Pfam" id="PF13936">
    <property type="entry name" value="HTH_38"/>
    <property type="match status" value="1"/>
</dbReference>
<reference evidence="6 7" key="1">
    <citation type="submission" date="2014-02" db="EMBL/GenBank/DDBJ databases">
        <title>Kosmotoga genome sequencing.</title>
        <authorList>
            <person name="Pollo S.M."/>
            <person name="Charchuk R."/>
            <person name="Nesbo C.L."/>
        </authorList>
    </citation>
    <scope>NUCLEOTIDE SEQUENCE [LARGE SCALE GENOMIC DNA]</scope>
    <source>
        <strain evidence="6 7">S304</strain>
    </source>
</reference>
<evidence type="ECO:0000256" key="4">
    <source>
        <dbReference type="ARBA" id="ARBA00023172"/>
    </source>
</evidence>
<dbReference type="GO" id="GO:0006310">
    <property type="term" value="P:DNA recombination"/>
    <property type="evidence" value="ECO:0007669"/>
    <property type="project" value="UniProtKB-KW"/>
</dbReference>
<organism evidence="6 7">
    <name type="scientific">Kosmotoga arenicorallina S304</name>
    <dbReference type="NCBI Taxonomy" id="1453497"/>
    <lineage>
        <taxon>Bacteria</taxon>
        <taxon>Thermotogati</taxon>
        <taxon>Thermotogota</taxon>
        <taxon>Thermotogae</taxon>
        <taxon>Kosmotogales</taxon>
        <taxon>Kosmotogaceae</taxon>
        <taxon>Kosmotoga</taxon>
    </lineage>
</organism>
<evidence type="ECO:0000259" key="5">
    <source>
        <dbReference type="PROSITE" id="PS50531"/>
    </source>
</evidence>
<dbReference type="InterPro" id="IPR009057">
    <property type="entry name" value="Homeodomain-like_sf"/>
</dbReference>
<dbReference type="SUPFAM" id="SSF46689">
    <property type="entry name" value="Homeodomain-like"/>
    <property type="match status" value="1"/>
</dbReference>
<dbReference type="PANTHER" id="PTHR35004">
    <property type="entry name" value="TRANSPOSASE RV3428C-RELATED"/>
    <property type="match status" value="1"/>
</dbReference>
<evidence type="ECO:0000313" key="7">
    <source>
        <dbReference type="Proteomes" id="UP000077339"/>
    </source>
</evidence>
<dbReference type="InterPro" id="IPR025246">
    <property type="entry name" value="IS30-like_HTH"/>
</dbReference>
<dbReference type="InterPro" id="IPR017894">
    <property type="entry name" value="HTH_IS21_transposase_type"/>
</dbReference>
<keyword evidence="7" id="KW-1185">Reference proteome</keyword>
<dbReference type="AlphaFoldDB" id="A0A176JTW8"/>
<dbReference type="Gene3D" id="1.10.10.60">
    <property type="entry name" value="Homeodomain-like"/>
    <property type="match status" value="1"/>
</dbReference>
<accession>A0A176JTW8</accession>
<evidence type="ECO:0000256" key="3">
    <source>
        <dbReference type="ARBA" id="ARBA00023125"/>
    </source>
</evidence>
<keyword evidence="4" id="KW-0233">DNA recombination</keyword>
<name>A0A176JTW8_9BACT</name>
<proteinExistence type="inferred from homology"/>
<comment type="caution">
    <text evidence="6">The sequence shown here is derived from an EMBL/GenBank/DDBJ whole genome shotgun (WGS) entry which is preliminary data.</text>
</comment>
<keyword evidence="2" id="KW-0815">Transposition</keyword>
<protein>
    <recommendedName>
        <fullName evidence="5">HTH IS21-type domain-containing protein</fullName>
    </recommendedName>
</protein>
<evidence type="ECO:0000256" key="1">
    <source>
        <dbReference type="ARBA" id="ARBA00009277"/>
    </source>
</evidence>
<evidence type="ECO:0000313" key="6">
    <source>
        <dbReference type="EMBL" id="OAA26753.1"/>
    </source>
</evidence>
<dbReference type="GO" id="GO:0032196">
    <property type="term" value="P:transposition"/>
    <property type="evidence" value="ECO:0007669"/>
    <property type="project" value="UniProtKB-KW"/>
</dbReference>
<sequence>MLTEKQVFEIRILYKEGLSKPAIARRLGIAPNTVNKYLNMEWCQMAKKGSKLDPFKDYINKRLEEYPKLTATVLFKELVKRGYTGKLTILRMYVASIRPKEKPEIVVRFETGPGKQFQVDWGTGTTVIAGEKTTVKFFIMVLSYSECCTRR</sequence>
<dbReference type="PANTHER" id="PTHR35004:SF6">
    <property type="entry name" value="TRANSPOSASE"/>
    <property type="match status" value="1"/>
</dbReference>
<dbReference type="PROSITE" id="PS50531">
    <property type="entry name" value="HTH_IS21"/>
    <property type="match status" value="1"/>
</dbReference>
<dbReference type="PATRIC" id="fig|1453497.3.peg.1257"/>
<dbReference type="Proteomes" id="UP000077339">
    <property type="component" value="Unassembled WGS sequence"/>
</dbReference>
<keyword evidence="3" id="KW-0238">DNA-binding</keyword>
<dbReference type="EMBL" id="JFHK01000031">
    <property type="protein sequence ID" value="OAA26753.1"/>
    <property type="molecule type" value="Genomic_DNA"/>
</dbReference>
<dbReference type="STRING" id="1453497.AT15_06295"/>
<comment type="similarity">
    <text evidence="1">Belongs to the transposase IS21/IS408/IS1162 family.</text>
</comment>
<feature type="domain" description="HTH IS21-type" evidence="5">
    <location>
        <begin position="5"/>
        <end position="63"/>
    </location>
</feature>
<evidence type="ECO:0000256" key="2">
    <source>
        <dbReference type="ARBA" id="ARBA00022578"/>
    </source>
</evidence>